<keyword evidence="2" id="KW-0238">DNA-binding</keyword>
<feature type="transmembrane region" description="Helical" evidence="4">
    <location>
        <begin position="98"/>
        <end position="118"/>
    </location>
</feature>
<name>A0A3N0BKP8_9ACTN</name>
<dbReference type="CDD" id="cd06170">
    <property type="entry name" value="LuxR_C_like"/>
    <property type="match status" value="1"/>
</dbReference>
<keyword evidence="4" id="KW-0472">Membrane</keyword>
<dbReference type="Gene3D" id="1.10.10.10">
    <property type="entry name" value="Winged helix-like DNA-binding domain superfamily/Winged helix DNA-binding domain"/>
    <property type="match status" value="1"/>
</dbReference>
<feature type="transmembrane region" description="Helical" evidence="4">
    <location>
        <begin position="346"/>
        <end position="370"/>
    </location>
</feature>
<dbReference type="GO" id="GO:0006355">
    <property type="term" value="P:regulation of DNA-templated transcription"/>
    <property type="evidence" value="ECO:0007669"/>
    <property type="project" value="InterPro"/>
</dbReference>
<feature type="transmembrane region" description="Helical" evidence="4">
    <location>
        <begin position="382"/>
        <end position="402"/>
    </location>
</feature>
<proteinExistence type="predicted"/>
<keyword evidence="4" id="KW-0812">Transmembrane</keyword>
<dbReference type="EMBL" id="QICD01000001">
    <property type="protein sequence ID" value="RNL48978.1"/>
    <property type="molecule type" value="Genomic_DNA"/>
</dbReference>
<feature type="transmembrane region" description="Helical" evidence="4">
    <location>
        <begin position="292"/>
        <end position="311"/>
    </location>
</feature>
<evidence type="ECO:0000256" key="2">
    <source>
        <dbReference type="ARBA" id="ARBA00023125"/>
    </source>
</evidence>
<keyword evidence="7" id="KW-1185">Reference proteome</keyword>
<sequence>MSSDAFKTKNPTPWTSSAEDFSIFPKFDRGIMLDSLGLSCYIAWSFVFWNGSILFGDLRREVPVGEAQVLQGLLTAVAALLLALLARRIAPLRRRRALLALLAAVSSLAIVLAAFAGFGKVPMGWMLAAFALSGIGSTLRLGWEERLSMQGVHRTAVCAGTAYLFGFLLFAFVSLLPEWPALVVSALLPFGAFALLAATDRAGSSGSPAEADASFGGQDVRGFRARASSVPWKLMAAISLAFFSYGATRVNGIVGGFEAAAVFHGALAGAPALASFAAIVLAYFFYRKNAMLAFYLAFPLMALASLLPASLDPFGGGTTFCVALVGAELVKYLVWFLLIDSFFKDGLAALLCLALMRFVQWAGSCLGQVAADALPTPESVSIAVLLSLMAALLIIMGSPASFKGVAVAEDAASVLERRVGRVAARCKLSPREQEVLAIWATGHTGAYIEKRLFISKNTVKTHLNHIYAKTNTSNREELLQLLESVDVG</sequence>
<evidence type="ECO:0000256" key="4">
    <source>
        <dbReference type="SAM" id="Phobius"/>
    </source>
</evidence>
<dbReference type="InterPro" id="IPR000792">
    <property type="entry name" value="Tscrpt_reg_LuxR_C"/>
</dbReference>
<dbReference type="Pfam" id="PF00196">
    <property type="entry name" value="GerE"/>
    <property type="match status" value="1"/>
</dbReference>
<dbReference type="PRINTS" id="PR00038">
    <property type="entry name" value="HTHLUXR"/>
</dbReference>
<feature type="transmembrane region" description="Helical" evidence="4">
    <location>
        <begin position="69"/>
        <end position="86"/>
    </location>
</feature>
<protein>
    <submittedName>
        <fullName evidence="6">LuxR family transcriptional regulator</fullName>
    </submittedName>
</protein>
<dbReference type="RefSeq" id="WP_123191060.1">
    <property type="nucleotide sequence ID" value="NZ_QICD01000001.1"/>
</dbReference>
<feature type="transmembrane region" description="Helical" evidence="4">
    <location>
        <begin position="124"/>
        <end position="143"/>
    </location>
</feature>
<evidence type="ECO:0000256" key="1">
    <source>
        <dbReference type="ARBA" id="ARBA00023015"/>
    </source>
</evidence>
<evidence type="ECO:0000259" key="5">
    <source>
        <dbReference type="PROSITE" id="PS50043"/>
    </source>
</evidence>
<keyword evidence="1" id="KW-0805">Transcription regulation</keyword>
<dbReference type="InterPro" id="IPR016032">
    <property type="entry name" value="Sig_transdc_resp-reg_C-effctor"/>
</dbReference>
<dbReference type="PANTHER" id="PTHR44688:SF16">
    <property type="entry name" value="DNA-BINDING TRANSCRIPTIONAL ACTIVATOR DEVR_DOSR"/>
    <property type="match status" value="1"/>
</dbReference>
<organism evidence="6 7">
    <name type="scientific">Paraeggerthella hongkongensis</name>
    <dbReference type="NCBI Taxonomy" id="230658"/>
    <lineage>
        <taxon>Bacteria</taxon>
        <taxon>Bacillati</taxon>
        <taxon>Actinomycetota</taxon>
        <taxon>Coriobacteriia</taxon>
        <taxon>Eggerthellales</taxon>
        <taxon>Eggerthellaceae</taxon>
        <taxon>Paraeggerthella</taxon>
    </lineage>
</organism>
<feature type="transmembrane region" description="Helical" evidence="4">
    <location>
        <begin position="155"/>
        <end position="173"/>
    </location>
</feature>
<comment type="caution">
    <text evidence="6">The sequence shown here is derived from an EMBL/GenBank/DDBJ whole genome shotgun (WGS) entry which is preliminary data.</text>
</comment>
<accession>A0A3N0BKP8</accession>
<feature type="domain" description="HTH luxR-type" evidence="5">
    <location>
        <begin position="421"/>
        <end position="486"/>
    </location>
</feature>
<feature type="transmembrane region" description="Helical" evidence="4">
    <location>
        <begin position="259"/>
        <end position="285"/>
    </location>
</feature>
<dbReference type="SUPFAM" id="SSF46894">
    <property type="entry name" value="C-terminal effector domain of the bipartite response regulators"/>
    <property type="match status" value="1"/>
</dbReference>
<gene>
    <name evidence="6" type="ORF">DMP08_00505</name>
</gene>
<dbReference type="PROSITE" id="PS50043">
    <property type="entry name" value="HTH_LUXR_2"/>
    <property type="match status" value="1"/>
</dbReference>
<evidence type="ECO:0000256" key="3">
    <source>
        <dbReference type="ARBA" id="ARBA00023163"/>
    </source>
</evidence>
<evidence type="ECO:0000313" key="6">
    <source>
        <dbReference type="EMBL" id="RNL48978.1"/>
    </source>
</evidence>
<dbReference type="Proteomes" id="UP000278632">
    <property type="component" value="Unassembled WGS sequence"/>
</dbReference>
<dbReference type="OrthoDB" id="9808843at2"/>
<dbReference type="SMART" id="SM00421">
    <property type="entry name" value="HTH_LUXR"/>
    <property type="match status" value="1"/>
</dbReference>
<evidence type="ECO:0000313" key="7">
    <source>
        <dbReference type="Proteomes" id="UP000278632"/>
    </source>
</evidence>
<feature type="transmembrane region" description="Helical" evidence="4">
    <location>
        <begin position="31"/>
        <end position="49"/>
    </location>
</feature>
<dbReference type="GO" id="GO:0003677">
    <property type="term" value="F:DNA binding"/>
    <property type="evidence" value="ECO:0007669"/>
    <property type="project" value="UniProtKB-KW"/>
</dbReference>
<keyword evidence="4" id="KW-1133">Transmembrane helix</keyword>
<dbReference type="InterPro" id="IPR036388">
    <property type="entry name" value="WH-like_DNA-bd_sf"/>
</dbReference>
<feature type="transmembrane region" description="Helical" evidence="4">
    <location>
        <begin position="317"/>
        <end position="339"/>
    </location>
</feature>
<keyword evidence="3" id="KW-0804">Transcription</keyword>
<feature type="transmembrane region" description="Helical" evidence="4">
    <location>
        <begin position="179"/>
        <end position="198"/>
    </location>
</feature>
<reference evidence="7" key="1">
    <citation type="submission" date="2018-05" db="EMBL/GenBank/DDBJ databases">
        <title>Genome Sequencing of selected type strains of the family Eggerthellaceae.</title>
        <authorList>
            <person name="Danylec N."/>
            <person name="Stoll D.A."/>
            <person name="Doetsch A."/>
            <person name="Huch M."/>
        </authorList>
    </citation>
    <scope>NUCLEOTIDE SEQUENCE [LARGE SCALE GENOMIC DNA]</scope>
    <source>
        <strain evidence="7">DSM 16106</strain>
    </source>
</reference>
<dbReference type="AlphaFoldDB" id="A0A3N0BKP8"/>
<feature type="transmembrane region" description="Helical" evidence="4">
    <location>
        <begin position="230"/>
        <end position="247"/>
    </location>
</feature>
<dbReference type="PANTHER" id="PTHR44688">
    <property type="entry name" value="DNA-BINDING TRANSCRIPTIONAL ACTIVATOR DEVR_DOSR"/>
    <property type="match status" value="1"/>
</dbReference>